<sequence>MSTFIMNRINGKQYKTVMAILDLKKNETVLDIGFGNGYLLQKLAKKTMRIISVVK</sequence>
<dbReference type="Gene3D" id="3.40.50.150">
    <property type="entry name" value="Vaccinia Virus protein VP39"/>
    <property type="match status" value="1"/>
</dbReference>
<dbReference type="SUPFAM" id="SSF53335">
    <property type="entry name" value="S-adenosyl-L-methionine-dependent methyltransferases"/>
    <property type="match status" value="1"/>
</dbReference>
<proteinExistence type="predicted"/>
<name>A0A6A0BAF5_9LACT</name>
<organism evidence="1 2">
    <name type="scientific">Pseudolactococcus hodotermopsidis</name>
    <dbReference type="NCBI Taxonomy" id="2709157"/>
    <lineage>
        <taxon>Bacteria</taxon>
        <taxon>Bacillati</taxon>
        <taxon>Bacillota</taxon>
        <taxon>Bacilli</taxon>
        <taxon>Lactobacillales</taxon>
        <taxon>Streptococcaceae</taxon>
        <taxon>Pseudolactococcus</taxon>
    </lineage>
</organism>
<gene>
    <name evidence="1" type="ORF">Hs30E_09230</name>
</gene>
<dbReference type="Proteomes" id="UP000480303">
    <property type="component" value="Unassembled WGS sequence"/>
</dbReference>
<reference evidence="1 2" key="1">
    <citation type="submission" date="2020-02" db="EMBL/GenBank/DDBJ databases">
        <title>Draft genome sequence of Lactococcus sp. Hs30E4-3.</title>
        <authorList>
            <person name="Noda S."/>
            <person name="Yuki M."/>
            <person name="Ohkuma M."/>
        </authorList>
    </citation>
    <scope>NUCLEOTIDE SEQUENCE [LARGE SCALE GENOMIC DNA]</scope>
    <source>
        <strain evidence="1 2">Hs30E4-3</strain>
    </source>
</reference>
<protein>
    <recommendedName>
        <fullName evidence="3">Methyltransferase domain-containing protein</fullName>
    </recommendedName>
</protein>
<dbReference type="AlphaFoldDB" id="A0A6A0BAF5"/>
<accession>A0A6A0BAF5</accession>
<dbReference type="EMBL" id="BLLI01000021">
    <property type="protein sequence ID" value="GFH42372.1"/>
    <property type="molecule type" value="Genomic_DNA"/>
</dbReference>
<keyword evidence="2" id="KW-1185">Reference proteome</keyword>
<evidence type="ECO:0008006" key="3">
    <source>
        <dbReference type="Google" id="ProtNLM"/>
    </source>
</evidence>
<dbReference type="InterPro" id="IPR029063">
    <property type="entry name" value="SAM-dependent_MTases_sf"/>
</dbReference>
<evidence type="ECO:0000313" key="1">
    <source>
        <dbReference type="EMBL" id="GFH42372.1"/>
    </source>
</evidence>
<comment type="caution">
    <text evidence="1">The sequence shown here is derived from an EMBL/GenBank/DDBJ whole genome shotgun (WGS) entry which is preliminary data.</text>
</comment>
<evidence type="ECO:0000313" key="2">
    <source>
        <dbReference type="Proteomes" id="UP000480303"/>
    </source>
</evidence>